<dbReference type="Proteomes" id="UP000647017">
    <property type="component" value="Unassembled WGS sequence"/>
</dbReference>
<keyword evidence="5" id="KW-1185">Reference proteome</keyword>
<feature type="compositionally biased region" description="Low complexity" evidence="1">
    <location>
        <begin position="195"/>
        <end position="220"/>
    </location>
</feature>
<dbReference type="InterPro" id="IPR036195">
    <property type="entry name" value="AbfB_ABD_sf"/>
</dbReference>
<keyword evidence="2" id="KW-0472">Membrane</keyword>
<evidence type="ECO:0000313" key="4">
    <source>
        <dbReference type="EMBL" id="GIJ07057.1"/>
    </source>
</evidence>
<evidence type="ECO:0000256" key="2">
    <source>
        <dbReference type="SAM" id="Phobius"/>
    </source>
</evidence>
<dbReference type="InterPro" id="IPR007934">
    <property type="entry name" value="AbfB_ABD"/>
</dbReference>
<organism evidence="4 5">
    <name type="scientific">Micromonospora andamanensis</name>
    <dbReference type="NCBI Taxonomy" id="1287068"/>
    <lineage>
        <taxon>Bacteria</taxon>
        <taxon>Bacillati</taxon>
        <taxon>Actinomycetota</taxon>
        <taxon>Actinomycetes</taxon>
        <taxon>Micromonosporales</taxon>
        <taxon>Micromonosporaceae</taxon>
        <taxon>Micromonospora</taxon>
    </lineage>
</organism>
<evidence type="ECO:0000256" key="1">
    <source>
        <dbReference type="SAM" id="MobiDB-lite"/>
    </source>
</evidence>
<sequence>MSQNGNDQSHLRIGGWLPGSGPTPPAADQPVPGARHRPARADRPTTPSAPATAIASSVRRPGGFDAGPPTAPGDQGAIMGRVAPRRTQLLGGVALIVVTVLVGVLTLRDGAPQEPIHGEFVAGMPLPDSATDDPVDGGPSGLDGTGSDVPGDGAASRDPSTDPVVRPGLNPRADGGTPADAGSGSTSPGDPPSQPAGHAPPAAPNAPAAPGSAPARPAGPALVPGARIGLEAANSAGHRVRHANFQARVEQVNATSSAGTKADAAFIVRSGLARSGCVSFESVNFPGLYLRHSEFRVFLHRADGSALFRADATFCPVTGIGGRHTSLRSHNFPDRYLSYHRSAQMRISPIGDGAGPSTATFLIRPAL</sequence>
<accession>A0ABQ4HN30</accession>
<proteinExistence type="predicted"/>
<gene>
    <name evidence="4" type="ORF">Van01_02710</name>
</gene>
<evidence type="ECO:0000313" key="5">
    <source>
        <dbReference type="Proteomes" id="UP000647017"/>
    </source>
</evidence>
<keyword evidence="2" id="KW-1133">Transmembrane helix</keyword>
<feature type="region of interest" description="Disordered" evidence="1">
    <location>
        <begin position="116"/>
        <end position="220"/>
    </location>
</feature>
<feature type="region of interest" description="Disordered" evidence="1">
    <location>
        <begin position="1"/>
        <end position="78"/>
    </location>
</feature>
<dbReference type="Gene3D" id="2.80.10.50">
    <property type="match status" value="1"/>
</dbReference>
<keyword evidence="2" id="KW-0812">Transmembrane</keyword>
<protein>
    <recommendedName>
        <fullName evidence="3">Alpha-L-arabinofuranosidase B arabinose-binding domain-containing protein</fullName>
    </recommendedName>
</protein>
<dbReference type="SUPFAM" id="SSF110221">
    <property type="entry name" value="AbfB domain"/>
    <property type="match status" value="1"/>
</dbReference>
<dbReference type="CDD" id="cd23399">
    <property type="entry name" value="beta-trefoil_ABD_ABFB"/>
    <property type="match status" value="1"/>
</dbReference>
<feature type="transmembrane region" description="Helical" evidence="2">
    <location>
        <begin position="89"/>
        <end position="107"/>
    </location>
</feature>
<comment type="caution">
    <text evidence="4">The sequence shown here is derived from an EMBL/GenBank/DDBJ whole genome shotgun (WGS) entry which is preliminary data.</text>
</comment>
<feature type="compositionally biased region" description="Low complexity" evidence="1">
    <location>
        <begin position="44"/>
        <end position="57"/>
    </location>
</feature>
<reference evidence="4 5" key="1">
    <citation type="submission" date="2021-01" db="EMBL/GenBank/DDBJ databases">
        <title>Whole genome shotgun sequence of Verrucosispora andamanensis NBRC 109075.</title>
        <authorList>
            <person name="Komaki H."/>
            <person name="Tamura T."/>
        </authorList>
    </citation>
    <scope>NUCLEOTIDE SEQUENCE [LARGE SCALE GENOMIC DNA]</scope>
    <source>
        <strain evidence="4 5">NBRC 109075</strain>
    </source>
</reference>
<evidence type="ECO:0000259" key="3">
    <source>
        <dbReference type="Pfam" id="PF05270"/>
    </source>
</evidence>
<feature type="compositionally biased region" description="Low complexity" evidence="1">
    <location>
        <begin position="178"/>
        <end position="188"/>
    </location>
</feature>
<dbReference type="Pfam" id="PF05270">
    <property type="entry name" value="AbfB"/>
    <property type="match status" value="1"/>
</dbReference>
<name>A0ABQ4HN30_9ACTN</name>
<dbReference type="EMBL" id="BOOZ01000002">
    <property type="protein sequence ID" value="GIJ07057.1"/>
    <property type="molecule type" value="Genomic_DNA"/>
</dbReference>
<feature type="domain" description="Alpha-L-arabinofuranosidase B arabinose-binding" evidence="3">
    <location>
        <begin position="230"/>
        <end position="357"/>
    </location>
</feature>